<keyword evidence="6" id="KW-1185">Reference proteome</keyword>
<protein>
    <submittedName>
        <fullName evidence="5">CBS domain-containing protein</fullName>
    </submittedName>
</protein>
<accession>A0ABT1S6E0</accession>
<dbReference type="Pfam" id="PF00571">
    <property type="entry name" value="CBS"/>
    <property type="match status" value="2"/>
</dbReference>
<evidence type="ECO:0000313" key="5">
    <source>
        <dbReference type="EMBL" id="MCQ4921907.1"/>
    </source>
</evidence>
<dbReference type="InterPro" id="IPR000644">
    <property type="entry name" value="CBS_dom"/>
</dbReference>
<proteinExistence type="predicted"/>
<dbReference type="PROSITE" id="PS51371">
    <property type="entry name" value="CBS"/>
    <property type="match status" value="2"/>
</dbReference>
<comment type="caution">
    <text evidence="5">The sequence shown here is derived from an EMBL/GenBank/DDBJ whole genome shotgun (WGS) entry which is preliminary data.</text>
</comment>
<feature type="domain" description="CBS" evidence="3">
    <location>
        <begin position="79"/>
        <end position="137"/>
    </location>
</feature>
<evidence type="ECO:0000256" key="1">
    <source>
        <dbReference type="ARBA" id="ARBA00023122"/>
    </source>
</evidence>
<evidence type="ECO:0000259" key="4">
    <source>
        <dbReference type="PROSITE" id="PS51671"/>
    </source>
</evidence>
<evidence type="ECO:0000256" key="2">
    <source>
        <dbReference type="PROSITE-ProRule" id="PRU00703"/>
    </source>
</evidence>
<feature type="domain" description="CBS" evidence="3">
    <location>
        <begin position="7"/>
        <end position="68"/>
    </location>
</feature>
<gene>
    <name evidence="5" type="ORF">NE686_02305</name>
</gene>
<dbReference type="EMBL" id="JANGAC010000001">
    <property type="protein sequence ID" value="MCQ4921907.1"/>
    <property type="molecule type" value="Genomic_DNA"/>
</dbReference>
<reference evidence="5 6" key="1">
    <citation type="submission" date="2022-06" db="EMBL/GenBank/DDBJ databases">
        <title>Isolation of gut microbiota from human fecal samples.</title>
        <authorList>
            <person name="Pamer E.G."/>
            <person name="Barat B."/>
            <person name="Waligurski E."/>
            <person name="Medina S."/>
            <person name="Paddock L."/>
            <person name="Mostad J."/>
        </authorList>
    </citation>
    <scope>NUCLEOTIDE SEQUENCE [LARGE SCALE GENOMIC DNA]</scope>
    <source>
        <strain evidence="5 6">DFI.7.95</strain>
    </source>
</reference>
<dbReference type="PIRSF" id="PIRSF035040">
    <property type="entry name" value="UCP035040_CBS_Lmo0553"/>
    <property type="match status" value="1"/>
</dbReference>
<evidence type="ECO:0000259" key="3">
    <source>
        <dbReference type="PROSITE" id="PS51371"/>
    </source>
</evidence>
<dbReference type="Pfam" id="PF22190">
    <property type="entry name" value="TTHA0829-like_ACT"/>
    <property type="match status" value="1"/>
</dbReference>
<dbReference type="InterPro" id="IPR017036">
    <property type="entry name" value="Lmo0553-like"/>
</dbReference>
<dbReference type="PROSITE" id="PS51671">
    <property type="entry name" value="ACT"/>
    <property type="match status" value="1"/>
</dbReference>
<dbReference type="InterPro" id="IPR002912">
    <property type="entry name" value="ACT_dom"/>
</dbReference>
<dbReference type="InterPro" id="IPR051257">
    <property type="entry name" value="Diverse_CBS-Domain"/>
</dbReference>
<dbReference type="RefSeq" id="WP_216562253.1">
    <property type="nucleotide sequence ID" value="NZ_JAHLOH010000053.1"/>
</dbReference>
<dbReference type="CDD" id="cd02205">
    <property type="entry name" value="CBS_pair_SF"/>
    <property type="match status" value="1"/>
</dbReference>
<evidence type="ECO:0000313" key="6">
    <source>
        <dbReference type="Proteomes" id="UP001524478"/>
    </source>
</evidence>
<organism evidence="5 6">
    <name type="scientific">Tissierella carlieri</name>
    <dbReference type="NCBI Taxonomy" id="689904"/>
    <lineage>
        <taxon>Bacteria</taxon>
        <taxon>Bacillati</taxon>
        <taxon>Bacillota</taxon>
        <taxon>Tissierellia</taxon>
        <taxon>Tissierellales</taxon>
        <taxon>Tissierellaceae</taxon>
        <taxon>Tissierella</taxon>
    </lineage>
</organism>
<name>A0ABT1S6E0_9FIRM</name>
<dbReference type="SMART" id="SM00116">
    <property type="entry name" value="CBS"/>
    <property type="match status" value="2"/>
</dbReference>
<dbReference type="Proteomes" id="UP001524478">
    <property type="component" value="Unassembled WGS sequence"/>
</dbReference>
<feature type="domain" description="ACT" evidence="4">
    <location>
        <begin position="140"/>
        <end position="210"/>
    </location>
</feature>
<dbReference type="PANTHER" id="PTHR43080:SF2">
    <property type="entry name" value="CBS DOMAIN-CONTAINING PROTEIN"/>
    <property type="match status" value="1"/>
</dbReference>
<sequence>MFIRNYMLSKGNLTTVELEENLGSALEKINEGNFLSLPVLDGNEFKGILMKEAVYRNYLESGKCNKDEYLNNTKVKEIYNNSYESISADERIEKASYLLKELRTPFLPVFDSNNKFVGILTHFAIFNAFSEIFGIDKGTRIVVNMFDLPGQLARLTDLIRKENINIINFAIMDPKVLDLIQVVLRVDTDDVDRLVDKIQSAGFKIGEVTK</sequence>
<keyword evidence="1 2" id="KW-0129">CBS domain</keyword>
<dbReference type="PANTHER" id="PTHR43080">
    <property type="entry name" value="CBS DOMAIN-CONTAINING PROTEIN CBSX3, MITOCHONDRIAL"/>
    <property type="match status" value="1"/>
</dbReference>